<comment type="caution">
    <text evidence="1">The sequence shown here is derived from an EMBL/GenBank/DDBJ whole genome shotgun (WGS) entry which is preliminary data.</text>
</comment>
<evidence type="ECO:0000313" key="1">
    <source>
        <dbReference type="EMBL" id="PSJ43266.1"/>
    </source>
</evidence>
<accession>A0A2P7QZ91</accession>
<organism evidence="1 2">
    <name type="scientific">Allosphingosinicella deserti</name>
    <dbReference type="NCBI Taxonomy" id="2116704"/>
    <lineage>
        <taxon>Bacteria</taxon>
        <taxon>Pseudomonadati</taxon>
        <taxon>Pseudomonadota</taxon>
        <taxon>Alphaproteobacteria</taxon>
        <taxon>Sphingomonadales</taxon>
        <taxon>Sphingomonadaceae</taxon>
        <taxon>Allosphingosinicella</taxon>
    </lineage>
</organism>
<dbReference type="EMBL" id="PXYI01000001">
    <property type="protein sequence ID" value="PSJ43266.1"/>
    <property type="molecule type" value="Genomic_DNA"/>
</dbReference>
<protein>
    <submittedName>
        <fullName evidence="1">Antibiotic biosynthesis monooxygenase</fullName>
    </submittedName>
</protein>
<gene>
    <name evidence="1" type="ORF">C7I55_02495</name>
</gene>
<proteinExistence type="predicted"/>
<dbReference type="OrthoDB" id="7210869at2"/>
<sequence>MICRIWKGWTTVENATAYEHVVRGEVIPGIEAMEIAGFRHIDLMRRDGADEVEFQTIMWFDSLASIEAFVGPDSEISHVPAAARAVLKRFDARAAHYTVIDRRPQG</sequence>
<evidence type="ECO:0000313" key="2">
    <source>
        <dbReference type="Proteomes" id="UP000241167"/>
    </source>
</evidence>
<name>A0A2P7QZ91_9SPHN</name>
<dbReference type="AlphaFoldDB" id="A0A2P7QZ91"/>
<dbReference type="GO" id="GO:0004497">
    <property type="term" value="F:monooxygenase activity"/>
    <property type="evidence" value="ECO:0007669"/>
    <property type="project" value="UniProtKB-KW"/>
</dbReference>
<dbReference type="RefSeq" id="WP_106511285.1">
    <property type="nucleotide sequence ID" value="NZ_PXYI01000001.1"/>
</dbReference>
<keyword evidence="1" id="KW-0503">Monooxygenase</keyword>
<reference evidence="1 2" key="1">
    <citation type="submission" date="2018-03" db="EMBL/GenBank/DDBJ databases">
        <title>The draft genome of Sphingosinicella sp. GL-C-18.</title>
        <authorList>
            <person name="Liu L."/>
            <person name="Li L."/>
            <person name="Liang L."/>
            <person name="Zhang X."/>
            <person name="Wang T."/>
        </authorList>
    </citation>
    <scope>NUCLEOTIDE SEQUENCE [LARGE SCALE GENOMIC DNA]</scope>
    <source>
        <strain evidence="1 2">GL-C-18</strain>
    </source>
</reference>
<keyword evidence="2" id="KW-1185">Reference proteome</keyword>
<dbReference type="Proteomes" id="UP000241167">
    <property type="component" value="Unassembled WGS sequence"/>
</dbReference>
<keyword evidence="1" id="KW-0560">Oxidoreductase</keyword>